<reference evidence="1" key="1">
    <citation type="submission" date="2014-11" db="EMBL/GenBank/DDBJ databases">
        <authorList>
            <person name="Amaro Gonzalez C."/>
        </authorList>
    </citation>
    <scope>NUCLEOTIDE SEQUENCE</scope>
</reference>
<dbReference type="AlphaFoldDB" id="A0A0E9XX25"/>
<sequence>MGKPLSQHLCPDQLVIPLNATKSPHIECSR</sequence>
<reference evidence="1" key="2">
    <citation type="journal article" date="2015" name="Fish Shellfish Immunol.">
        <title>Early steps in the European eel (Anguilla anguilla)-Vibrio vulnificus interaction in the gills: Role of the RtxA13 toxin.</title>
        <authorList>
            <person name="Callol A."/>
            <person name="Pajuelo D."/>
            <person name="Ebbesson L."/>
            <person name="Teles M."/>
            <person name="MacKenzie S."/>
            <person name="Amaro C."/>
        </authorList>
    </citation>
    <scope>NUCLEOTIDE SEQUENCE</scope>
</reference>
<protein>
    <submittedName>
        <fullName evidence="1">Uncharacterized protein</fullName>
    </submittedName>
</protein>
<accession>A0A0E9XX25</accession>
<dbReference type="EMBL" id="GBXM01002177">
    <property type="protein sequence ID" value="JAI06401.1"/>
    <property type="molecule type" value="Transcribed_RNA"/>
</dbReference>
<proteinExistence type="predicted"/>
<name>A0A0E9XX25_ANGAN</name>
<organism evidence="1">
    <name type="scientific">Anguilla anguilla</name>
    <name type="common">European freshwater eel</name>
    <name type="synonym">Muraena anguilla</name>
    <dbReference type="NCBI Taxonomy" id="7936"/>
    <lineage>
        <taxon>Eukaryota</taxon>
        <taxon>Metazoa</taxon>
        <taxon>Chordata</taxon>
        <taxon>Craniata</taxon>
        <taxon>Vertebrata</taxon>
        <taxon>Euteleostomi</taxon>
        <taxon>Actinopterygii</taxon>
        <taxon>Neopterygii</taxon>
        <taxon>Teleostei</taxon>
        <taxon>Anguilliformes</taxon>
        <taxon>Anguillidae</taxon>
        <taxon>Anguilla</taxon>
    </lineage>
</organism>
<evidence type="ECO:0000313" key="1">
    <source>
        <dbReference type="EMBL" id="JAI06401.1"/>
    </source>
</evidence>